<dbReference type="GO" id="GO:0003886">
    <property type="term" value="F:DNA (cytosine-5-)-methyltransferase activity"/>
    <property type="evidence" value="ECO:0007669"/>
    <property type="project" value="UniProtKB-EC"/>
</dbReference>
<keyword evidence="4" id="KW-0680">Restriction system</keyword>
<dbReference type="InterPro" id="IPR001525">
    <property type="entry name" value="C5_MeTfrase"/>
</dbReference>
<evidence type="ECO:0000256" key="1">
    <source>
        <dbReference type="ARBA" id="ARBA00022603"/>
    </source>
</evidence>
<dbReference type="InterPro" id="IPR050750">
    <property type="entry name" value="C5-MTase"/>
</dbReference>
<comment type="caution">
    <text evidence="8">The sequence shown here is derived from an EMBL/GenBank/DDBJ whole genome shotgun (WGS) entry which is preliminary data.</text>
</comment>
<dbReference type="Proteomes" id="UP000178811">
    <property type="component" value="Unassembled WGS sequence"/>
</dbReference>
<reference evidence="8 9" key="1">
    <citation type="journal article" date="2016" name="Nat. Commun.">
        <title>Thousands of microbial genomes shed light on interconnected biogeochemical processes in an aquifer system.</title>
        <authorList>
            <person name="Anantharaman K."/>
            <person name="Brown C.T."/>
            <person name="Hug L.A."/>
            <person name="Sharon I."/>
            <person name="Castelle C.J."/>
            <person name="Probst A.J."/>
            <person name="Thomas B.C."/>
            <person name="Singh A."/>
            <person name="Wilkins M.J."/>
            <person name="Karaoz U."/>
            <person name="Brodie E.L."/>
            <person name="Williams K.H."/>
            <person name="Hubbard S.S."/>
            <person name="Banfield J.F."/>
        </authorList>
    </citation>
    <scope>NUCLEOTIDE SEQUENCE [LARGE SCALE GENOMIC DNA]</scope>
</reference>
<evidence type="ECO:0000256" key="2">
    <source>
        <dbReference type="ARBA" id="ARBA00022679"/>
    </source>
</evidence>
<dbReference type="CDD" id="cd00315">
    <property type="entry name" value="Cyt_C5_DNA_methylase"/>
    <property type="match status" value="1"/>
</dbReference>
<dbReference type="PANTHER" id="PTHR46098">
    <property type="entry name" value="TRNA (CYTOSINE(38)-C(5))-METHYLTRANSFERASE"/>
    <property type="match status" value="1"/>
</dbReference>
<dbReference type="PANTHER" id="PTHR46098:SF1">
    <property type="entry name" value="TRNA (CYTOSINE(38)-C(5))-METHYLTRANSFERASE"/>
    <property type="match status" value="1"/>
</dbReference>
<organism evidence="8 9">
    <name type="scientific">Candidatus Kaiserbacteria bacterium RIFCSPLOWO2_01_FULL_52_12b</name>
    <dbReference type="NCBI Taxonomy" id="1798509"/>
    <lineage>
        <taxon>Bacteria</taxon>
        <taxon>Candidatus Kaiseribacteriota</taxon>
    </lineage>
</organism>
<dbReference type="PROSITE" id="PS00094">
    <property type="entry name" value="C5_MTASE_1"/>
    <property type="match status" value="1"/>
</dbReference>
<dbReference type="Gene3D" id="3.40.50.150">
    <property type="entry name" value="Vaccinia Virus protein VP39"/>
    <property type="match status" value="1"/>
</dbReference>
<evidence type="ECO:0000256" key="3">
    <source>
        <dbReference type="ARBA" id="ARBA00022691"/>
    </source>
</evidence>
<sequence length="339" mass="38325">MAKFDSKFTFIDLFAGIGGIRIGFESVGGKCVFTSEWDEAAQNMYENHFGDKPHGDITKIDAKDVPDHDILTGGFPCQTFSIMGGMKGFAETRGTLFFDVERILKEKQPKALFLENVRNLASHDGGRTLTVILNSLKKLGYFVHYKVLNGLDFGVPQKRERIMIVGFKESYPFQFPTRGLGAPKTLKDILEPNENVEKKHFLSEYMLKKLERQLFEQNKKATYRPSVWHENKAGNIGIHPFSCALRANGSYNYLVVDGERRLTPREMFRLQGFPDSYKIIVSDQQARKQAGNAVVVPQMEAMAKAIVDAMSQSPVSPIEQGELFAIRQENVLEPLYVQN</sequence>
<gene>
    <name evidence="8" type="ORF">A3A36_00005</name>
</gene>
<proteinExistence type="inferred from homology"/>
<dbReference type="NCBIfam" id="TIGR00675">
    <property type="entry name" value="dcm"/>
    <property type="match status" value="1"/>
</dbReference>
<dbReference type="EMBL" id="MFLW01000012">
    <property type="protein sequence ID" value="OGG78349.1"/>
    <property type="molecule type" value="Genomic_DNA"/>
</dbReference>
<name>A0A1F6EXK7_9BACT</name>
<dbReference type="REBASE" id="412266">
    <property type="entry name" value="M.KbaRIFCORF5P"/>
</dbReference>
<dbReference type="GO" id="GO:0009307">
    <property type="term" value="P:DNA restriction-modification system"/>
    <property type="evidence" value="ECO:0007669"/>
    <property type="project" value="UniProtKB-KW"/>
</dbReference>
<evidence type="ECO:0000313" key="8">
    <source>
        <dbReference type="EMBL" id="OGG78349.1"/>
    </source>
</evidence>
<evidence type="ECO:0000256" key="4">
    <source>
        <dbReference type="ARBA" id="ARBA00022747"/>
    </source>
</evidence>
<dbReference type="PRINTS" id="PR00105">
    <property type="entry name" value="C5METTRFRASE"/>
</dbReference>
<dbReference type="SUPFAM" id="SSF53335">
    <property type="entry name" value="S-adenosyl-L-methionine-dependent methyltransferases"/>
    <property type="match status" value="1"/>
</dbReference>
<evidence type="ECO:0000256" key="6">
    <source>
        <dbReference type="RuleBase" id="RU000416"/>
    </source>
</evidence>
<keyword evidence="3 5" id="KW-0949">S-adenosyl-L-methionine</keyword>
<dbReference type="EC" id="2.1.1.37" evidence="7"/>
<dbReference type="GO" id="GO:0032259">
    <property type="term" value="P:methylation"/>
    <property type="evidence" value="ECO:0007669"/>
    <property type="project" value="UniProtKB-KW"/>
</dbReference>
<protein>
    <recommendedName>
        <fullName evidence="7">Cytosine-specific methyltransferase</fullName>
        <ecNumber evidence="7">2.1.1.37</ecNumber>
    </recommendedName>
</protein>
<dbReference type="PROSITE" id="PS51679">
    <property type="entry name" value="SAM_MT_C5"/>
    <property type="match status" value="1"/>
</dbReference>
<accession>A0A1F6EXK7</accession>
<dbReference type="InterPro" id="IPR029063">
    <property type="entry name" value="SAM-dependent_MTases_sf"/>
</dbReference>
<evidence type="ECO:0000256" key="5">
    <source>
        <dbReference type="PROSITE-ProRule" id="PRU01016"/>
    </source>
</evidence>
<evidence type="ECO:0000313" key="9">
    <source>
        <dbReference type="Proteomes" id="UP000178811"/>
    </source>
</evidence>
<feature type="active site" evidence="5">
    <location>
        <position position="77"/>
    </location>
</feature>
<comment type="catalytic activity">
    <reaction evidence="7">
        <text>a 2'-deoxycytidine in DNA + S-adenosyl-L-methionine = a 5-methyl-2'-deoxycytidine in DNA + S-adenosyl-L-homocysteine + H(+)</text>
        <dbReference type="Rhea" id="RHEA:13681"/>
        <dbReference type="Rhea" id="RHEA-COMP:11369"/>
        <dbReference type="Rhea" id="RHEA-COMP:11370"/>
        <dbReference type="ChEBI" id="CHEBI:15378"/>
        <dbReference type="ChEBI" id="CHEBI:57856"/>
        <dbReference type="ChEBI" id="CHEBI:59789"/>
        <dbReference type="ChEBI" id="CHEBI:85452"/>
        <dbReference type="ChEBI" id="CHEBI:85454"/>
        <dbReference type="EC" id="2.1.1.37"/>
    </reaction>
</comment>
<comment type="similarity">
    <text evidence="5 6">Belongs to the class I-like SAM-binding methyltransferase superfamily. C5-methyltransferase family.</text>
</comment>
<dbReference type="InterPro" id="IPR018117">
    <property type="entry name" value="C5_DNA_meth_AS"/>
</dbReference>
<dbReference type="Gene3D" id="3.90.120.10">
    <property type="entry name" value="DNA Methylase, subunit A, domain 2"/>
    <property type="match status" value="1"/>
</dbReference>
<dbReference type="Pfam" id="PF00145">
    <property type="entry name" value="DNA_methylase"/>
    <property type="match status" value="1"/>
</dbReference>
<dbReference type="AlphaFoldDB" id="A0A1F6EXK7"/>
<keyword evidence="2 5" id="KW-0808">Transferase</keyword>
<evidence type="ECO:0000256" key="7">
    <source>
        <dbReference type="RuleBase" id="RU000417"/>
    </source>
</evidence>
<keyword evidence="1 5" id="KW-0489">Methyltransferase</keyword>